<dbReference type="AlphaFoldDB" id="A0A9W7SRL5"/>
<keyword evidence="5" id="KW-1185">Reference proteome</keyword>
<evidence type="ECO:0000313" key="5">
    <source>
        <dbReference type="Proteomes" id="UP001138500"/>
    </source>
</evidence>
<protein>
    <submittedName>
        <fullName evidence="4">Histidine acid phosphatase like protein</fullName>
    </submittedName>
</protein>
<dbReference type="CDD" id="cd07061">
    <property type="entry name" value="HP_HAP_like"/>
    <property type="match status" value="1"/>
</dbReference>
<dbReference type="InterPro" id="IPR050645">
    <property type="entry name" value="Histidine_acid_phosphatase"/>
</dbReference>
<dbReference type="GO" id="GO:0016791">
    <property type="term" value="F:phosphatase activity"/>
    <property type="evidence" value="ECO:0007669"/>
    <property type="project" value="TreeGrafter"/>
</dbReference>
<dbReference type="Gene3D" id="3.40.50.1240">
    <property type="entry name" value="Phosphoglycerate mutase-like"/>
    <property type="match status" value="1"/>
</dbReference>
<name>A0A9W7SRL5_9PEZI</name>
<feature type="transmembrane region" description="Helical" evidence="2">
    <location>
        <begin position="452"/>
        <end position="475"/>
    </location>
</feature>
<dbReference type="EMBL" id="RIBY02001890">
    <property type="protein sequence ID" value="KAH9827339.1"/>
    <property type="molecule type" value="Genomic_DNA"/>
</dbReference>
<dbReference type="OrthoDB" id="258392at2759"/>
<organism evidence="4 5">
    <name type="scientific">Teratosphaeria destructans</name>
    <dbReference type="NCBI Taxonomy" id="418781"/>
    <lineage>
        <taxon>Eukaryota</taxon>
        <taxon>Fungi</taxon>
        <taxon>Dikarya</taxon>
        <taxon>Ascomycota</taxon>
        <taxon>Pezizomycotina</taxon>
        <taxon>Dothideomycetes</taxon>
        <taxon>Dothideomycetidae</taxon>
        <taxon>Mycosphaerellales</taxon>
        <taxon>Teratosphaeriaceae</taxon>
        <taxon>Teratosphaeria</taxon>
    </lineage>
</organism>
<keyword evidence="2" id="KW-0812">Transmembrane</keyword>
<comment type="similarity">
    <text evidence="1">Belongs to the histidine acid phosphatase family.</text>
</comment>
<dbReference type="InterPro" id="IPR029033">
    <property type="entry name" value="His_PPase_superfam"/>
</dbReference>
<evidence type="ECO:0000256" key="3">
    <source>
        <dbReference type="SAM" id="SignalP"/>
    </source>
</evidence>
<accession>A0A9W7SRL5</accession>
<dbReference type="PANTHER" id="PTHR11567">
    <property type="entry name" value="ACID PHOSPHATASE-RELATED"/>
    <property type="match status" value="1"/>
</dbReference>
<evidence type="ECO:0000313" key="4">
    <source>
        <dbReference type="EMBL" id="KAH9827339.1"/>
    </source>
</evidence>
<dbReference type="Proteomes" id="UP001138500">
    <property type="component" value="Unassembled WGS sequence"/>
</dbReference>
<reference evidence="4 5" key="2">
    <citation type="journal article" date="2021" name="Curr. Genet.">
        <title>Genetic response to nitrogen starvation in the aggressive Eucalyptus foliar pathogen Teratosphaeria destructans.</title>
        <authorList>
            <person name="Havenga M."/>
            <person name="Wingfield B.D."/>
            <person name="Wingfield M.J."/>
            <person name="Dreyer L.L."/>
            <person name="Roets F."/>
            <person name="Aylward J."/>
        </authorList>
    </citation>
    <scope>NUCLEOTIDE SEQUENCE [LARGE SCALE GENOMIC DNA]</scope>
    <source>
        <strain evidence="4">CMW44962</strain>
    </source>
</reference>
<dbReference type="InterPro" id="IPR000560">
    <property type="entry name" value="His_Pase_clade-2"/>
</dbReference>
<comment type="caution">
    <text evidence="4">The sequence shown here is derived from an EMBL/GenBank/DDBJ whole genome shotgun (WGS) entry which is preliminary data.</text>
</comment>
<keyword evidence="2" id="KW-1133">Transmembrane helix</keyword>
<feature type="signal peptide" evidence="3">
    <location>
        <begin position="1"/>
        <end position="23"/>
    </location>
</feature>
<keyword evidence="2" id="KW-0472">Membrane</keyword>
<keyword evidence="3" id="KW-0732">Signal</keyword>
<evidence type="ECO:0000256" key="2">
    <source>
        <dbReference type="SAM" id="Phobius"/>
    </source>
</evidence>
<reference evidence="4 5" key="1">
    <citation type="journal article" date="2018" name="IMA Fungus">
        <title>IMA Genome-F 10: Nine draft genome sequences of Claviceps purpurea s.lat., including C. arundinis, C. humidiphila, and C. cf. spartinae, pseudomolecules for the pitch canker pathogen Fusarium circinatum, draft genome of Davidsoniella eucalypti, Grosmannia galeiformis, Quambalaria eucalypti, and Teratosphaeria destructans.</title>
        <authorList>
            <person name="Wingfield B.D."/>
            <person name="Liu M."/>
            <person name="Nguyen H.D."/>
            <person name="Lane F.A."/>
            <person name="Morgan S.W."/>
            <person name="De Vos L."/>
            <person name="Wilken P.M."/>
            <person name="Duong T.A."/>
            <person name="Aylward J."/>
            <person name="Coetzee M.P."/>
            <person name="Dadej K."/>
            <person name="De Beer Z.W."/>
            <person name="Findlay W."/>
            <person name="Havenga M."/>
            <person name="Kolarik M."/>
            <person name="Menzies J.G."/>
            <person name="Naidoo K."/>
            <person name="Pochopski O."/>
            <person name="Shoukouhi P."/>
            <person name="Santana Q.C."/>
            <person name="Seifert K.A."/>
            <person name="Soal N."/>
            <person name="Steenkamp E.T."/>
            <person name="Tatham C.T."/>
            <person name="van der Nest M.A."/>
            <person name="Wingfield M.J."/>
        </authorList>
    </citation>
    <scope>NUCLEOTIDE SEQUENCE [LARGE SCALE GENOMIC DNA]</scope>
    <source>
        <strain evidence="4">CMW44962</strain>
    </source>
</reference>
<sequence length="498" mass="53076">MLASSSTLALAAAGFYVLPAALAQTVSNETILGVYMFHRHGDRTAKMTPPANLTTLGYQEVYTSGQYYRNRYIDSDATYRINGVNADLVKQSQIAVSAPADTVLQNSATGFLQGLYPPSGSGHDTETLRNGTVITAPMSGYQLIPISLVTSGSGGSGEEDNGWLQGATGCAAATVSSNNYFLSDQYKTLLNSTQDFYETYTPVINNTFASSAISYKNAYTIFDLVNVAEIHNATFDPNNIVTNESFFQLRTLANTHEWGLAYNQSDNMRAIAGKVLAAQIVQFLNGTITGEGSQKIGIQFGAYGTFASFFGLAIPNIETHAPSLMGVADYASAMTFELFTNTSAPVSKTSYPSPDEIYVRFLFHNGTTSNTSEPQVYQLFGMEQDTLSWHDFTSQMNDFAVGTMEQWCTSCGNFTGSCAAYASNSSSSGRGSSTSLSKSTSGNGLSPAVNGVIGAMVTLAVVLGIEGLILLLGGWRVVSKKSLARGPAEHVRDGPVKA</sequence>
<gene>
    <name evidence="4" type="ORF">Tdes44962_MAKER02965</name>
</gene>
<proteinExistence type="inferred from homology"/>
<evidence type="ECO:0000256" key="1">
    <source>
        <dbReference type="ARBA" id="ARBA00005375"/>
    </source>
</evidence>
<dbReference type="PANTHER" id="PTHR11567:SF142">
    <property type="entry name" value="PHOSPHOGLYCERATE MUTASE-LIKE PROTEIN"/>
    <property type="match status" value="1"/>
</dbReference>
<dbReference type="SUPFAM" id="SSF53254">
    <property type="entry name" value="Phosphoglycerate mutase-like"/>
    <property type="match status" value="1"/>
</dbReference>
<feature type="chain" id="PRO_5040987899" evidence="3">
    <location>
        <begin position="24"/>
        <end position="498"/>
    </location>
</feature>
<dbReference type="Pfam" id="PF00328">
    <property type="entry name" value="His_Phos_2"/>
    <property type="match status" value="1"/>
</dbReference>